<protein>
    <submittedName>
        <fullName evidence="1">Uncharacterized protein</fullName>
    </submittedName>
</protein>
<evidence type="ECO:0000313" key="2">
    <source>
        <dbReference type="Proteomes" id="UP000321567"/>
    </source>
</evidence>
<comment type="caution">
    <text evidence="1">The sequence shown here is derived from an EMBL/GenBank/DDBJ whole genome shotgun (WGS) entry which is preliminary data.</text>
</comment>
<accession>A0A512H565</accession>
<dbReference type="Proteomes" id="UP000321567">
    <property type="component" value="Unassembled WGS sequence"/>
</dbReference>
<gene>
    <name evidence="1" type="ORF">ROR02_07080</name>
</gene>
<organism evidence="1 2">
    <name type="scientific">Pararhodospirillum oryzae</name>
    <dbReference type="NCBI Taxonomy" id="478448"/>
    <lineage>
        <taxon>Bacteria</taxon>
        <taxon>Pseudomonadati</taxon>
        <taxon>Pseudomonadota</taxon>
        <taxon>Alphaproteobacteria</taxon>
        <taxon>Rhodospirillales</taxon>
        <taxon>Rhodospirillaceae</taxon>
        <taxon>Pararhodospirillum</taxon>
    </lineage>
</organism>
<name>A0A512H565_9PROT</name>
<proteinExistence type="predicted"/>
<dbReference type="EMBL" id="BJZO01000012">
    <property type="protein sequence ID" value="GEO80577.1"/>
    <property type="molecule type" value="Genomic_DNA"/>
</dbReference>
<reference evidence="1 2" key="1">
    <citation type="submission" date="2019-07" db="EMBL/GenBank/DDBJ databases">
        <title>Whole genome shotgun sequence of Rhodospirillum oryzae NBRC 107573.</title>
        <authorList>
            <person name="Hosoyama A."/>
            <person name="Uohara A."/>
            <person name="Ohji S."/>
            <person name="Ichikawa N."/>
        </authorList>
    </citation>
    <scope>NUCLEOTIDE SEQUENCE [LARGE SCALE GENOMIC DNA]</scope>
    <source>
        <strain evidence="1 2">NBRC 107573</strain>
    </source>
</reference>
<dbReference type="AlphaFoldDB" id="A0A512H565"/>
<keyword evidence="2" id="KW-1185">Reference proteome</keyword>
<sequence length="66" mass="7694">MLGMVSRFDAGGVPKYIWAVDEAGDVYEAKTSPERERSYHGYRLGDDERDMRELILNEWKRRVGKS</sequence>
<evidence type="ECO:0000313" key="1">
    <source>
        <dbReference type="EMBL" id="GEO80577.1"/>
    </source>
</evidence>